<reference evidence="2" key="1">
    <citation type="submission" date="2020-10" db="EMBL/GenBank/DDBJ databases">
        <authorList>
            <person name="Gilroy R."/>
        </authorList>
    </citation>
    <scope>NUCLEOTIDE SEQUENCE</scope>
    <source>
        <strain evidence="2">1383</strain>
    </source>
</reference>
<name>A0A9D1HAD5_9FLAO</name>
<feature type="signal peptide" evidence="1">
    <location>
        <begin position="1"/>
        <end position="19"/>
    </location>
</feature>
<sequence length="435" mass="48913">MRKLMTVCALLVLCGSAKAQVETDRYNTYSPYSIFGVGENSFSWGTGETQSMAGVGVSWMPAGVNNAINPASLASIRQTAYTVGASLDMSWYEDAKNSNLHKDIYFDYLVFSVPLTRTSGVSLGVTPYSTTGYSIYDRDSMVVDGSYKETLGYYDGNGGLTQVYLAYGRQIFRNFNLGVSAAYLFGTIKRTTYNTLEDRLLQNKTTESNWVTGFKFRVGFNYSLPLVDQTRLYLGGVYDFSSAMNNDRTYRNYVVEDYNTAFDPDNPENTEEDTSDKFHLPWNVTGGIGVGNLQKWYVGLDVQYTSKPDYGSVDFLRGPAEYQSGKRIALGGSYTPMYNSPDSYFQRVRYQGGVYYRQLEYKLFGQQINDMGLTLGASLPVTKVSTQAMSVSNLNVFLNVGMMGKSSDRLTKETYFKLGLSFSLNDRWFIKRQYF</sequence>
<evidence type="ECO:0000313" key="2">
    <source>
        <dbReference type="EMBL" id="HIT97929.1"/>
    </source>
</evidence>
<feature type="chain" id="PRO_5038624883" description="Long-chain fatty acid transport protein" evidence="1">
    <location>
        <begin position="20"/>
        <end position="435"/>
    </location>
</feature>
<comment type="caution">
    <text evidence="2">The sequence shown here is derived from an EMBL/GenBank/DDBJ whole genome shotgun (WGS) entry which is preliminary data.</text>
</comment>
<keyword evidence="1" id="KW-0732">Signal</keyword>
<dbReference type="Proteomes" id="UP000824161">
    <property type="component" value="Unassembled WGS sequence"/>
</dbReference>
<evidence type="ECO:0008006" key="4">
    <source>
        <dbReference type="Google" id="ProtNLM"/>
    </source>
</evidence>
<proteinExistence type="predicted"/>
<dbReference type="Gene3D" id="2.40.160.60">
    <property type="entry name" value="Outer membrane protein transport protein (OMPP1/FadL/TodX)"/>
    <property type="match status" value="1"/>
</dbReference>
<evidence type="ECO:0000256" key="1">
    <source>
        <dbReference type="SAM" id="SignalP"/>
    </source>
</evidence>
<protein>
    <recommendedName>
        <fullName evidence="4">Long-chain fatty acid transport protein</fullName>
    </recommendedName>
</protein>
<dbReference type="EMBL" id="DVLY01000087">
    <property type="protein sequence ID" value="HIT97929.1"/>
    <property type="molecule type" value="Genomic_DNA"/>
</dbReference>
<accession>A0A9D1HAD5</accession>
<gene>
    <name evidence="2" type="ORF">IAC44_03725</name>
</gene>
<evidence type="ECO:0000313" key="3">
    <source>
        <dbReference type="Proteomes" id="UP000824161"/>
    </source>
</evidence>
<reference evidence="2" key="2">
    <citation type="journal article" date="2021" name="PeerJ">
        <title>Extensive microbial diversity within the chicken gut microbiome revealed by metagenomics and culture.</title>
        <authorList>
            <person name="Gilroy R."/>
            <person name="Ravi A."/>
            <person name="Getino M."/>
            <person name="Pursley I."/>
            <person name="Horton D.L."/>
            <person name="Alikhan N.F."/>
            <person name="Baker D."/>
            <person name="Gharbi K."/>
            <person name="Hall N."/>
            <person name="Watson M."/>
            <person name="Adriaenssens E.M."/>
            <person name="Foster-Nyarko E."/>
            <person name="Jarju S."/>
            <person name="Secka A."/>
            <person name="Antonio M."/>
            <person name="Oren A."/>
            <person name="Chaudhuri R.R."/>
            <person name="La Ragione R."/>
            <person name="Hildebrand F."/>
            <person name="Pallen M.J."/>
        </authorList>
    </citation>
    <scope>NUCLEOTIDE SEQUENCE</scope>
    <source>
        <strain evidence="2">1383</strain>
    </source>
</reference>
<dbReference type="AlphaFoldDB" id="A0A9D1HAD5"/>
<organism evidence="2 3">
    <name type="scientific">Candidatus Merdimorpha stercoravium</name>
    <dbReference type="NCBI Taxonomy" id="2840863"/>
    <lineage>
        <taxon>Bacteria</taxon>
        <taxon>Pseudomonadati</taxon>
        <taxon>Bacteroidota</taxon>
        <taxon>Flavobacteriia</taxon>
        <taxon>Flavobacteriales</taxon>
        <taxon>Candidatus Merdimorpha</taxon>
    </lineage>
</organism>